<dbReference type="InterPro" id="IPR046342">
    <property type="entry name" value="CBS_dom_sf"/>
</dbReference>
<evidence type="ECO:0000313" key="14">
    <source>
        <dbReference type="Proteomes" id="UP001238973"/>
    </source>
</evidence>
<feature type="domain" description="PAC" evidence="11">
    <location>
        <begin position="182"/>
        <end position="235"/>
    </location>
</feature>
<evidence type="ECO:0000256" key="1">
    <source>
        <dbReference type="ARBA" id="ARBA00022741"/>
    </source>
</evidence>
<evidence type="ECO:0000256" key="3">
    <source>
        <dbReference type="ARBA" id="ARBA00022840"/>
    </source>
</evidence>
<dbReference type="InterPro" id="IPR025944">
    <property type="entry name" value="Sigma_54_int_dom_CS"/>
</dbReference>
<dbReference type="PROSITE" id="PS51371">
    <property type="entry name" value="CBS"/>
    <property type="match status" value="1"/>
</dbReference>
<dbReference type="SUPFAM" id="SSF54631">
    <property type="entry name" value="CBS-domain pair"/>
    <property type="match status" value="1"/>
</dbReference>
<dbReference type="PANTHER" id="PTHR32071:SF57">
    <property type="entry name" value="C4-DICARBOXYLATE TRANSPORT TRANSCRIPTIONAL REGULATORY PROTEIN DCTD"/>
    <property type="match status" value="1"/>
</dbReference>
<dbReference type="Pfam" id="PF25601">
    <property type="entry name" value="AAA_lid_14"/>
    <property type="match status" value="1"/>
</dbReference>
<proteinExistence type="predicted"/>
<gene>
    <name evidence="13" type="ORF">QUF85_16280</name>
</gene>
<keyword evidence="4" id="KW-0805">Transcription regulation</keyword>
<dbReference type="InterPro" id="IPR000644">
    <property type="entry name" value="CBS_dom"/>
</dbReference>
<dbReference type="InterPro" id="IPR030828">
    <property type="entry name" value="HTH_TyrR"/>
</dbReference>
<keyword evidence="5" id="KW-0238">DNA-binding</keyword>
<evidence type="ECO:0000313" key="13">
    <source>
        <dbReference type="EMBL" id="MDM5284839.1"/>
    </source>
</evidence>
<dbReference type="PROSITE" id="PS00688">
    <property type="entry name" value="SIGMA54_INTERACT_3"/>
    <property type="match status" value="1"/>
</dbReference>
<dbReference type="Pfam" id="PF00158">
    <property type="entry name" value="Sigma54_activat"/>
    <property type="match status" value="1"/>
</dbReference>
<dbReference type="SMART" id="SM00091">
    <property type="entry name" value="PAS"/>
    <property type="match status" value="1"/>
</dbReference>
<dbReference type="InterPro" id="IPR003593">
    <property type="entry name" value="AAA+_ATPase"/>
</dbReference>
<dbReference type="InterPro" id="IPR058031">
    <property type="entry name" value="AAA_lid_NorR"/>
</dbReference>
<dbReference type="SUPFAM" id="SSF46689">
    <property type="entry name" value="Homeodomain-like"/>
    <property type="match status" value="1"/>
</dbReference>
<dbReference type="InterPro" id="IPR025943">
    <property type="entry name" value="Sigma_54_int_dom_ATP-bd_2"/>
</dbReference>
<dbReference type="PROSITE" id="PS00675">
    <property type="entry name" value="SIGMA54_INTERACT_1"/>
    <property type="match status" value="1"/>
</dbReference>
<keyword evidence="3" id="KW-0067">ATP-binding</keyword>
<accession>A0AAJ1QPM9</accession>
<dbReference type="InterPro" id="IPR000700">
    <property type="entry name" value="PAS-assoc_C"/>
</dbReference>
<dbReference type="FunFam" id="3.40.50.300:FF:000006">
    <property type="entry name" value="DNA-binding transcriptional regulator NtrC"/>
    <property type="match status" value="1"/>
</dbReference>
<keyword evidence="1" id="KW-0547">Nucleotide-binding</keyword>
<dbReference type="PANTHER" id="PTHR32071">
    <property type="entry name" value="TRANSCRIPTIONAL REGULATORY PROTEIN"/>
    <property type="match status" value="1"/>
</dbReference>
<dbReference type="InterPro" id="IPR025662">
    <property type="entry name" value="Sigma_54_int_dom_ATP-bd_1"/>
</dbReference>
<dbReference type="InterPro" id="IPR035965">
    <property type="entry name" value="PAS-like_dom_sf"/>
</dbReference>
<dbReference type="Gene3D" id="3.30.450.20">
    <property type="entry name" value="PAS domain"/>
    <property type="match status" value="1"/>
</dbReference>
<dbReference type="GO" id="GO:0005524">
    <property type="term" value="F:ATP binding"/>
    <property type="evidence" value="ECO:0007669"/>
    <property type="project" value="UniProtKB-KW"/>
</dbReference>
<dbReference type="PROSITE" id="PS00676">
    <property type="entry name" value="SIGMA54_INTERACT_2"/>
    <property type="match status" value="1"/>
</dbReference>
<dbReference type="CDD" id="cd00130">
    <property type="entry name" value="PAS"/>
    <property type="match status" value="1"/>
</dbReference>
<dbReference type="GO" id="GO:0003677">
    <property type="term" value="F:DNA binding"/>
    <property type="evidence" value="ECO:0007669"/>
    <property type="project" value="UniProtKB-KW"/>
</dbReference>
<dbReference type="InterPro" id="IPR027417">
    <property type="entry name" value="P-loop_NTPase"/>
</dbReference>
<dbReference type="SMART" id="SM00382">
    <property type="entry name" value="AAA"/>
    <property type="match status" value="1"/>
</dbReference>
<name>A0AAJ1QPM9_9BACI</name>
<dbReference type="NCBIfam" id="TIGR00229">
    <property type="entry name" value="sensory_box"/>
    <property type="match status" value="1"/>
</dbReference>
<evidence type="ECO:0000256" key="6">
    <source>
        <dbReference type="ARBA" id="ARBA00023163"/>
    </source>
</evidence>
<dbReference type="SUPFAM" id="SSF55785">
    <property type="entry name" value="PYP-like sensor domain (PAS domain)"/>
    <property type="match status" value="1"/>
</dbReference>
<feature type="domain" description="PAS" evidence="10">
    <location>
        <begin position="114"/>
        <end position="158"/>
    </location>
</feature>
<dbReference type="RefSeq" id="WP_289350202.1">
    <property type="nucleotide sequence ID" value="NZ_JAUCFI010000003.1"/>
</dbReference>
<dbReference type="SUPFAM" id="SSF52540">
    <property type="entry name" value="P-loop containing nucleoside triphosphate hydrolases"/>
    <property type="match status" value="1"/>
</dbReference>
<evidence type="ECO:0000259" key="12">
    <source>
        <dbReference type="PROSITE" id="PS51371"/>
    </source>
</evidence>
<dbReference type="GO" id="GO:0006355">
    <property type="term" value="P:regulation of DNA-templated transcription"/>
    <property type="evidence" value="ECO:0007669"/>
    <property type="project" value="InterPro"/>
</dbReference>
<dbReference type="Pfam" id="PF13426">
    <property type="entry name" value="PAS_9"/>
    <property type="match status" value="1"/>
</dbReference>
<feature type="domain" description="CBS" evidence="12">
    <location>
        <begin position="7"/>
        <end position="63"/>
    </location>
</feature>
<dbReference type="EMBL" id="JAUCFI010000003">
    <property type="protein sequence ID" value="MDM5284839.1"/>
    <property type="molecule type" value="Genomic_DNA"/>
</dbReference>
<dbReference type="CDD" id="cd00009">
    <property type="entry name" value="AAA"/>
    <property type="match status" value="1"/>
</dbReference>
<dbReference type="PROSITE" id="PS50112">
    <property type="entry name" value="PAS"/>
    <property type="match status" value="1"/>
</dbReference>
<dbReference type="Gene3D" id="1.10.8.60">
    <property type="match status" value="1"/>
</dbReference>
<dbReference type="InterPro" id="IPR000014">
    <property type="entry name" value="PAS"/>
</dbReference>
<evidence type="ECO:0000256" key="2">
    <source>
        <dbReference type="ARBA" id="ARBA00022797"/>
    </source>
</evidence>
<reference evidence="13" key="1">
    <citation type="submission" date="2023-06" db="EMBL/GenBank/DDBJ databases">
        <title>Comparative genomics of Bacillaceae isolates and their secondary metabolite potential.</title>
        <authorList>
            <person name="Song L."/>
            <person name="Nielsen L.J."/>
            <person name="Mohite O."/>
            <person name="Xu X."/>
            <person name="Weber T."/>
            <person name="Kovacs A.T."/>
        </authorList>
    </citation>
    <scope>NUCLEOTIDE SEQUENCE</scope>
    <source>
        <strain evidence="13">G1S1</strain>
    </source>
</reference>
<feature type="domain" description="Sigma-54 factor interaction" evidence="9">
    <location>
        <begin position="261"/>
        <end position="491"/>
    </location>
</feature>
<evidence type="ECO:0000259" key="10">
    <source>
        <dbReference type="PROSITE" id="PS50112"/>
    </source>
</evidence>
<keyword evidence="8" id="KW-0129">CBS domain</keyword>
<dbReference type="Gene3D" id="3.10.580.10">
    <property type="entry name" value="CBS-domain"/>
    <property type="match status" value="1"/>
</dbReference>
<dbReference type="InterPro" id="IPR009057">
    <property type="entry name" value="Homeodomain-like_sf"/>
</dbReference>
<dbReference type="Gene3D" id="1.10.10.60">
    <property type="entry name" value="Homeodomain-like"/>
    <property type="match status" value="1"/>
</dbReference>
<keyword evidence="6" id="KW-0804">Transcription</keyword>
<evidence type="ECO:0000256" key="8">
    <source>
        <dbReference type="PROSITE-ProRule" id="PRU00703"/>
    </source>
</evidence>
<evidence type="ECO:0000256" key="4">
    <source>
        <dbReference type="ARBA" id="ARBA00023015"/>
    </source>
</evidence>
<dbReference type="Pfam" id="PF00571">
    <property type="entry name" value="CBS"/>
    <property type="match status" value="1"/>
</dbReference>
<sequence length="591" mass="66755">MNWLDRIEQNVPVVQSADPIWKAAEYMKSSQLNEIPVLSGQNFIGIIHARDLLNTDSNRFVEEYIDKDCVSVDGTEVIYSLPCPNTHQIIPVVKDGIYYGSIKWNEIHRCLQDELNKLMLVIDNSYDGILITDETGYILHINKEFEQITLLNKEVMVGAHMNDMVDKGLFLNDSVVMKTLQSGRSYTNVQKYKNTGIYTLVTATPVCNQKGELIRVLANVRDISDLTRLQEQLAESKNLPSRFQTELKQVRIQNIKSSGEVIAYSQEMLDVLDLVYHVASSDSTILLLGESGVGKEVIGKVLHENSLRFEKGLFVKVNCGAIPPNLLEAELFGYEQGAFTGAKKAGKQGIFELANNGTLFLDEIGELPLDMQVKFLRVLQEQELIRVGGTQTIKINVRVIAATNRNLERMVEEGTFRLDLYYRLNIIPITIPPLRERKDDITPLLGYFLKKFNEKHQYSKRLSKEVVDQLLMYKFPGNVRELSNIVERLVLTCRVKVIKLKHLPNIVSGCNEIESKLKIQEGKPEVDLQILKLSCYGPAEGGNLVDLEKEALIQALKKYGSVRKAGKAIGVTHTMVLKKMKEFGVTLNAIR</sequence>
<organism evidence="13 14">
    <name type="scientific">Peribacillus frigoritolerans</name>
    <dbReference type="NCBI Taxonomy" id="450367"/>
    <lineage>
        <taxon>Bacteria</taxon>
        <taxon>Bacillati</taxon>
        <taxon>Bacillota</taxon>
        <taxon>Bacilli</taxon>
        <taxon>Bacillales</taxon>
        <taxon>Bacillaceae</taxon>
        <taxon>Peribacillus</taxon>
    </lineage>
</organism>
<dbReference type="PROSITE" id="PS50113">
    <property type="entry name" value="PAC"/>
    <property type="match status" value="1"/>
</dbReference>
<evidence type="ECO:0000259" key="9">
    <source>
        <dbReference type="PROSITE" id="PS50045"/>
    </source>
</evidence>
<dbReference type="Proteomes" id="UP001238973">
    <property type="component" value="Unassembled WGS sequence"/>
</dbReference>
<keyword evidence="2" id="KW-0058">Aromatic hydrocarbons catabolism</keyword>
<dbReference type="InterPro" id="IPR002078">
    <property type="entry name" value="Sigma_54_int"/>
</dbReference>
<dbReference type="AlphaFoldDB" id="A0AAJ1QPM9"/>
<dbReference type="Gene3D" id="3.40.50.300">
    <property type="entry name" value="P-loop containing nucleotide triphosphate hydrolases"/>
    <property type="match status" value="1"/>
</dbReference>
<evidence type="ECO:0000256" key="5">
    <source>
        <dbReference type="ARBA" id="ARBA00023125"/>
    </source>
</evidence>
<dbReference type="Pfam" id="PF18024">
    <property type="entry name" value="HTH_50"/>
    <property type="match status" value="1"/>
</dbReference>
<evidence type="ECO:0000259" key="11">
    <source>
        <dbReference type="PROSITE" id="PS50113"/>
    </source>
</evidence>
<comment type="caution">
    <text evidence="13">The sequence shown here is derived from an EMBL/GenBank/DDBJ whole genome shotgun (WGS) entry which is preliminary data.</text>
</comment>
<protein>
    <recommendedName>
        <fullName evidence="7">HTH-type transcriptional regulatory protein TyrR</fullName>
    </recommendedName>
</protein>
<dbReference type="PROSITE" id="PS50045">
    <property type="entry name" value="SIGMA54_INTERACT_4"/>
    <property type="match status" value="1"/>
</dbReference>
<evidence type="ECO:0000256" key="7">
    <source>
        <dbReference type="ARBA" id="ARBA00029500"/>
    </source>
</evidence>